<proteinExistence type="predicted"/>
<dbReference type="Proteomes" id="UP000663866">
    <property type="component" value="Unassembled WGS sequence"/>
</dbReference>
<sequence>MYFSTTKKTTEPCPISSSSIVTSSLISTSDNNPISDDSTLSSLQSYGERTNTLELATRSTFNYSNDYYANKRIEELHERMDDIQIASFLKFINYHLSLKNSGKIIQISDLSNGIILIDLIEILSLQKLKR</sequence>
<reference evidence="1" key="1">
    <citation type="submission" date="2021-02" db="EMBL/GenBank/DDBJ databases">
        <authorList>
            <person name="Nowell W R."/>
        </authorList>
    </citation>
    <scope>NUCLEOTIDE SEQUENCE</scope>
</reference>
<dbReference type="EMBL" id="CAJOBG010003217">
    <property type="protein sequence ID" value="CAF4052001.1"/>
    <property type="molecule type" value="Genomic_DNA"/>
</dbReference>
<evidence type="ECO:0000313" key="2">
    <source>
        <dbReference type="Proteomes" id="UP000663866"/>
    </source>
</evidence>
<dbReference type="InterPro" id="IPR036872">
    <property type="entry name" value="CH_dom_sf"/>
</dbReference>
<evidence type="ECO:0000313" key="1">
    <source>
        <dbReference type="EMBL" id="CAF4052001.1"/>
    </source>
</evidence>
<organism evidence="1 2">
    <name type="scientific">Rotaria magnacalcarata</name>
    <dbReference type="NCBI Taxonomy" id="392030"/>
    <lineage>
        <taxon>Eukaryota</taxon>
        <taxon>Metazoa</taxon>
        <taxon>Spiralia</taxon>
        <taxon>Gnathifera</taxon>
        <taxon>Rotifera</taxon>
        <taxon>Eurotatoria</taxon>
        <taxon>Bdelloidea</taxon>
        <taxon>Philodinida</taxon>
        <taxon>Philodinidae</taxon>
        <taxon>Rotaria</taxon>
    </lineage>
</organism>
<dbReference type="AlphaFoldDB" id="A0A819S295"/>
<gene>
    <name evidence="1" type="ORF">OVN521_LOCUS18053</name>
</gene>
<name>A0A819S295_9BILA</name>
<dbReference type="Gene3D" id="1.10.418.10">
    <property type="entry name" value="Calponin-like domain"/>
    <property type="match status" value="1"/>
</dbReference>
<dbReference type="SUPFAM" id="SSF47576">
    <property type="entry name" value="Calponin-homology domain, CH-domain"/>
    <property type="match status" value="1"/>
</dbReference>
<protein>
    <submittedName>
        <fullName evidence="1">Uncharacterized protein</fullName>
    </submittedName>
</protein>
<comment type="caution">
    <text evidence="1">The sequence shown here is derived from an EMBL/GenBank/DDBJ whole genome shotgun (WGS) entry which is preliminary data.</text>
</comment>
<accession>A0A819S295</accession>
<keyword evidence="2" id="KW-1185">Reference proteome</keyword>
<feature type="non-terminal residue" evidence="1">
    <location>
        <position position="130"/>
    </location>
</feature>